<evidence type="ECO:0000256" key="3">
    <source>
        <dbReference type="ARBA" id="ARBA00022833"/>
    </source>
</evidence>
<protein>
    <submittedName>
        <fullName evidence="6">DH200=94 genomic scaffold, scaffold_1604</fullName>
    </submittedName>
</protein>
<dbReference type="AlphaFoldDB" id="A0A068VM22"/>
<reference evidence="7" key="1">
    <citation type="journal article" date="2014" name="Science">
        <title>The coffee genome provides insight into the convergent evolution of caffeine biosynthesis.</title>
        <authorList>
            <person name="Denoeud F."/>
            <person name="Carretero-Paulet L."/>
            <person name="Dereeper A."/>
            <person name="Droc G."/>
            <person name="Guyot R."/>
            <person name="Pietrella M."/>
            <person name="Zheng C."/>
            <person name="Alberti A."/>
            <person name="Anthony F."/>
            <person name="Aprea G."/>
            <person name="Aury J.M."/>
            <person name="Bento P."/>
            <person name="Bernard M."/>
            <person name="Bocs S."/>
            <person name="Campa C."/>
            <person name="Cenci A."/>
            <person name="Combes M.C."/>
            <person name="Crouzillat D."/>
            <person name="Da Silva C."/>
            <person name="Daddiego L."/>
            <person name="De Bellis F."/>
            <person name="Dussert S."/>
            <person name="Garsmeur O."/>
            <person name="Gayraud T."/>
            <person name="Guignon V."/>
            <person name="Jahn K."/>
            <person name="Jamilloux V."/>
            <person name="Joet T."/>
            <person name="Labadie K."/>
            <person name="Lan T."/>
            <person name="Leclercq J."/>
            <person name="Lepelley M."/>
            <person name="Leroy T."/>
            <person name="Li L.T."/>
            <person name="Librado P."/>
            <person name="Lopez L."/>
            <person name="Munoz A."/>
            <person name="Noel B."/>
            <person name="Pallavicini A."/>
            <person name="Perrotta G."/>
            <person name="Poncet V."/>
            <person name="Pot D."/>
            <person name="Priyono X."/>
            <person name="Rigoreau M."/>
            <person name="Rouard M."/>
            <person name="Rozas J."/>
            <person name="Tranchant-Dubreuil C."/>
            <person name="VanBuren R."/>
            <person name="Zhang Q."/>
            <person name="Andrade A.C."/>
            <person name="Argout X."/>
            <person name="Bertrand B."/>
            <person name="de Kochko A."/>
            <person name="Graziosi G."/>
            <person name="Henry R.J."/>
            <person name="Jayarama X."/>
            <person name="Ming R."/>
            <person name="Nagai C."/>
            <person name="Rounsley S."/>
            <person name="Sankoff D."/>
            <person name="Giuliano G."/>
            <person name="Albert V.A."/>
            <person name="Wincker P."/>
            <person name="Lashermes P."/>
        </authorList>
    </citation>
    <scope>NUCLEOTIDE SEQUENCE [LARGE SCALE GENOMIC DNA]</scope>
    <source>
        <strain evidence="7">cv. DH200-94</strain>
    </source>
</reference>
<accession>A0A068VM22</accession>
<dbReference type="Pfam" id="PF10536">
    <property type="entry name" value="PMD"/>
    <property type="match status" value="1"/>
</dbReference>
<dbReference type="InterPro" id="IPR006564">
    <property type="entry name" value="Znf_PMZ"/>
</dbReference>
<organism evidence="6 7">
    <name type="scientific">Coffea canephora</name>
    <name type="common">Robusta coffee</name>
    <dbReference type="NCBI Taxonomy" id="49390"/>
    <lineage>
        <taxon>Eukaryota</taxon>
        <taxon>Viridiplantae</taxon>
        <taxon>Streptophyta</taxon>
        <taxon>Embryophyta</taxon>
        <taxon>Tracheophyta</taxon>
        <taxon>Spermatophyta</taxon>
        <taxon>Magnoliopsida</taxon>
        <taxon>eudicotyledons</taxon>
        <taxon>Gunneridae</taxon>
        <taxon>Pentapetalae</taxon>
        <taxon>asterids</taxon>
        <taxon>lamiids</taxon>
        <taxon>Gentianales</taxon>
        <taxon>Rubiaceae</taxon>
        <taxon>Ixoroideae</taxon>
        <taxon>Gardenieae complex</taxon>
        <taxon>Bertiereae - Coffeeae clade</taxon>
        <taxon>Coffeeae</taxon>
        <taxon>Coffea</taxon>
    </lineage>
</organism>
<keyword evidence="7" id="KW-1185">Reference proteome</keyword>
<dbReference type="OrthoDB" id="1871193at2759"/>
<dbReference type="PANTHER" id="PTHR46033:SF8">
    <property type="entry name" value="PROTEIN MAINTENANCE OF MERISTEMS-LIKE"/>
    <property type="match status" value="1"/>
</dbReference>
<dbReference type="Gramene" id="CDP20708">
    <property type="protein sequence ID" value="CDP20708"/>
    <property type="gene ID" value="GSCOC_T00007865001"/>
</dbReference>
<evidence type="ECO:0000313" key="6">
    <source>
        <dbReference type="EMBL" id="CDP20708.1"/>
    </source>
</evidence>
<evidence type="ECO:0000256" key="1">
    <source>
        <dbReference type="ARBA" id="ARBA00022723"/>
    </source>
</evidence>
<evidence type="ECO:0000259" key="5">
    <source>
        <dbReference type="PROSITE" id="PS50966"/>
    </source>
</evidence>
<proteinExistence type="predicted"/>
<dbReference type="PhylomeDB" id="A0A068VM22"/>
<dbReference type="OMA" id="MTHVEDS"/>
<sequence>SDKRIELFKKRTKEARHCRNPFPPKIWRKFENSDQKAGSHRVVEFDFSSGVYKVVTGRRVDGKGGNTQTVKYFEKTCSCGKWQCYRLPCSHVLAVCRHRRDNPGSLVDPQFTKRRWAVQYSGKFTPMPHRDTWLQPDWELQVDRSKYIARRAGRVRARRIRNEMDERDPEEPRKCTNCHHMADIPIQADPHPGPFVYDVIPPGSVNRAYSIFHGHIVGDQLDVRRCDRGFWEHTPIPETVLHYIRLAGFGVVLECGYMMIDHALITSLVERWRPETHTFHLPVGETTVTLQDIEVLWGLPIDGPPVTGIDTSHTIEEWRNLCEELLATLYRSLCAATSPLRSSIAGPLVLLQLWAWERIPTMRPDRVQPLEHYPGPYGARWNVQLDLHRVARHVVSIFRDQLTSLRDLQFIWQPYSEDVLASLPAYCTAGRAIWRSVTYLICWGVVEPHLPYRVMRQFGYHQSVPDMRLTENQAALHSLDRRGKGNQNWITTHGAYIDVWTDRHSHVEDGVVAEDPRYPSDEYRQWYRERTVLYVSNPTRQLTFPEGFQGDSARAQYLVSFSYNL</sequence>
<dbReference type="InterPro" id="IPR019557">
    <property type="entry name" value="AminoTfrase-like_pln_mobile"/>
</dbReference>
<dbReference type="PROSITE" id="PS50966">
    <property type="entry name" value="ZF_SWIM"/>
    <property type="match status" value="1"/>
</dbReference>
<dbReference type="GO" id="GO:0008270">
    <property type="term" value="F:zinc ion binding"/>
    <property type="evidence" value="ECO:0007669"/>
    <property type="project" value="UniProtKB-KW"/>
</dbReference>
<dbReference type="SMART" id="SM00575">
    <property type="entry name" value="ZnF_PMZ"/>
    <property type="match status" value="1"/>
</dbReference>
<dbReference type="InParanoid" id="A0A068VM22"/>
<dbReference type="InterPro" id="IPR007527">
    <property type="entry name" value="Znf_SWIM"/>
</dbReference>
<dbReference type="InterPro" id="IPR044824">
    <property type="entry name" value="MAIN-like"/>
</dbReference>
<gene>
    <name evidence="6" type="ORF">GSCOC_T00007865001</name>
</gene>
<keyword evidence="2 4" id="KW-0863">Zinc-finger</keyword>
<dbReference type="GO" id="GO:0010073">
    <property type="term" value="P:meristem maintenance"/>
    <property type="evidence" value="ECO:0007669"/>
    <property type="project" value="InterPro"/>
</dbReference>
<evidence type="ECO:0000256" key="2">
    <source>
        <dbReference type="ARBA" id="ARBA00022771"/>
    </source>
</evidence>
<dbReference type="PANTHER" id="PTHR46033">
    <property type="entry name" value="PROTEIN MAIN-LIKE 2"/>
    <property type="match status" value="1"/>
</dbReference>
<dbReference type="Proteomes" id="UP000295252">
    <property type="component" value="Unassembled WGS sequence"/>
</dbReference>
<name>A0A068VM22_COFCA</name>
<dbReference type="EMBL" id="HG740688">
    <property type="protein sequence ID" value="CDP20708.1"/>
    <property type="molecule type" value="Genomic_DNA"/>
</dbReference>
<dbReference type="Pfam" id="PF04434">
    <property type="entry name" value="SWIM"/>
    <property type="match status" value="1"/>
</dbReference>
<evidence type="ECO:0000313" key="7">
    <source>
        <dbReference type="Proteomes" id="UP000295252"/>
    </source>
</evidence>
<feature type="domain" description="SWIM-type" evidence="5">
    <location>
        <begin position="52"/>
        <end position="100"/>
    </location>
</feature>
<evidence type="ECO:0000256" key="4">
    <source>
        <dbReference type="PROSITE-ProRule" id="PRU00325"/>
    </source>
</evidence>
<feature type="non-terminal residue" evidence="6">
    <location>
        <position position="1"/>
    </location>
</feature>
<keyword evidence="3" id="KW-0862">Zinc</keyword>
<keyword evidence="1" id="KW-0479">Metal-binding</keyword>
<dbReference type="STRING" id="49390.A0A068VM22"/>